<keyword evidence="3" id="KW-1185">Reference proteome</keyword>
<reference evidence="2" key="1">
    <citation type="submission" date="2020-12" db="EMBL/GenBank/DDBJ databases">
        <title>Metabolic potential, ecology and presence of endohyphal bacteria is reflected in genomic diversity of Mucoromycotina.</title>
        <authorList>
            <person name="Muszewska A."/>
            <person name="Okrasinska A."/>
            <person name="Steczkiewicz K."/>
            <person name="Drgas O."/>
            <person name="Orlowska M."/>
            <person name="Perlinska-Lenart U."/>
            <person name="Aleksandrzak-Piekarczyk T."/>
            <person name="Szatraj K."/>
            <person name="Zielenkiewicz U."/>
            <person name="Pilsyk S."/>
            <person name="Malc E."/>
            <person name="Mieczkowski P."/>
            <person name="Kruszewska J.S."/>
            <person name="Biernat P."/>
            <person name="Pawlowska J."/>
        </authorList>
    </citation>
    <scope>NUCLEOTIDE SEQUENCE</scope>
    <source>
        <strain evidence="2">WA0000017839</strain>
    </source>
</reference>
<protein>
    <submittedName>
        <fullName evidence="2">Uncharacterized protein</fullName>
    </submittedName>
</protein>
<dbReference type="OrthoDB" id="2280875at2759"/>
<evidence type="ECO:0000256" key="1">
    <source>
        <dbReference type="SAM" id="MobiDB-lite"/>
    </source>
</evidence>
<proteinExistence type="predicted"/>
<accession>A0A8H7V216</accession>
<sequence length="186" mass="21831">MATKGNHTHHHQQQQLQKEQQQSIQQQSIQQQQQQPIQQQQQQQKKEQHQQPTMLDSPTPSCTTLKFDNTKIDLNLLSPESTPLHSEDEEDKTEKNWYSPFMTGLDLDIIPKFSQDHHAPIFFTTDHFQKTTNNTLIPSLSRDTNIQLLESHPYIPSHLHYHHHHHHHHHAFGSIGDKRKKSSLHI</sequence>
<dbReference type="EMBL" id="JAEPRD010000059">
    <property type="protein sequence ID" value="KAG2202582.1"/>
    <property type="molecule type" value="Genomic_DNA"/>
</dbReference>
<evidence type="ECO:0000313" key="3">
    <source>
        <dbReference type="Proteomes" id="UP000603453"/>
    </source>
</evidence>
<feature type="compositionally biased region" description="Polar residues" evidence="1">
    <location>
        <begin position="53"/>
        <end position="66"/>
    </location>
</feature>
<feature type="compositionally biased region" description="Low complexity" evidence="1">
    <location>
        <begin position="13"/>
        <end position="43"/>
    </location>
</feature>
<feature type="region of interest" description="Disordered" evidence="1">
    <location>
        <begin position="1"/>
        <end position="66"/>
    </location>
</feature>
<evidence type="ECO:0000313" key="2">
    <source>
        <dbReference type="EMBL" id="KAG2202582.1"/>
    </source>
</evidence>
<gene>
    <name evidence="2" type="ORF">INT47_012576</name>
</gene>
<dbReference type="Proteomes" id="UP000603453">
    <property type="component" value="Unassembled WGS sequence"/>
</dbReference>
<comment type="caution">
    <text evidence="2">The sequence shown here is derived from an EMBL/GenBank/DDBJ whole genome shotgun (WGS) entry which is preliminary data.</text>
</comment>
<organism evidence="2 3">
    <name type="scientific">Mucor saturninus</name>
    <dbReference type="NCBI Taxonomy" id="64648"/>
    <lineage>
        <taxon>Eukaryota</taxon>
        <taxon>Fungi</taxon>
        <taxon>Fungi incertae sedis</taxon>
        <taxon>Mucoromycota</taxon>
        <taxon>Mucoromycotina</taxon>
        <taxon>Mucoromycetes</taxon>
        <taxon>Mucorales</taxon>
        <taxon>Mucorineae</taxon>
        <taxon>Mucoraceae</taxon>
        <taxon>Mucor</taxon>
    </lineage>
</organism>
<feature type="compositionally biased region" description="Basic residues" evidence="1">
    <location>
        <begin position="1"/>
        <end position="12"/>
    </location>
</feature>
<dbReference type="AlphaFoldDB" id="A0A8H7V216"/>
<name>A0A8H7V216_9FUNG</name>